<evidence type="ECO:0000256" key="12">
    <source>
        <dbReference type="ARBA" id="ARBA00023224"/>
    </source>
</evidence>
<evidence type="ECO:0000256" key="11">
    <source>
        <dbReference type="ARBA" id="ARBA00023180"/>
    </source>
</evidence>
<keyword evidence="4 13" id="KW-0812">Transmembrane</keyword>
<dbReference type="AlphaFoldDB" id="A0A8T2IC43"/>
<dbReference type="SUPFAM" id="SSF81321">
    <property type="entry name" value="Family A G protein-coupled receptor-like"/>
    <property type="match status" value="1"/>
</dbReference>
<dbReference type="GO" id="GO:0004984">
    <property type="term" value="F:olfactory receptor activity"/>
    <property type="evidence" value="ECO:0007669"/>
    <property type="project" value="InterPro"/>
</dbReference>
<keyword evidence="12" id="KW-0807">Transducer</keyword>
<keyword evidence="3" id="KW-0716">Sensory transduction</keyword>
<proteinExistence type="predicted"/>
<gene>
    <name evidence="15" type="ORF">GDO86_020109</name>
</gene>
<feature type="transmembrane region" description="Helical" evidence="13">
    <location>
        <begin position="140"/>
        <end position="166"/>
    </location>
</feature>
<dbReference type="GO" id="GO:0005886">
    <property type="term" value="C:plasma membrane"/>
    <property type="evidence" value="ECO:0007669"/>
    <property type="project" value="UniProtKB-SubCell"/>
</dbReference>
<dbReference type="GO" id="GO:0004930">
    <property type="term" value="F:G protein-coupled receptor activity"/>
    <property type="evidence" value="ECO:0007669"/>
    <property type="project" value="UniProtKB-KW"/>
</dbReference>
<dbReference type="Pfam" id="PF13853">
    <property type="entry name" value="7tm_4"/>
    <property type="match status" value="1"/>
</dbReference>
<keyword evidence="5" id="KW-0552">Olfaction</keyword>
<dbReference type="PANTHER" id="PTHR24242">
    <property type="entry name" value="G-PROTEIN COUPLED RECEPTOR"/>
    <property type="match status" value="1"/>
</dbReference>
<evidence type="ECO:0000256" key="7">
    <source>
        <dbReference type="ARBA" id="ARBA00023040"/>
    </source>
</evidence>
<keyword evidence="6 13" id="KW-1133">Transmembrane helix</keyword>
<keyword evidence="2" id="KW-1003">Cell membrane</keyword>
<name>A0A8T2IC43_9PIPI</name>
<evidence type="ECO:0000256" key="2">
    <source>
        <dbReference type="ARBA" id="ARBA00022475"/>
    </source>
</evidence>
<organism evidence="15 16">
    <name type="scientific">Hymenochirus boettgeri</name>
    <name type="common">Congo dwarf clawed frog</name>
    <dbReference type="NCBI Taxonomy" id="247094"/>
    <lineage>
        <taxon>Eukaryota</taxon>
        <taxon>Metazoa</taxon>
        <taxon>Chordata</taxon>
        <taxon>Craniata</taxon>
        <taxon>Vertebrata</taxon>
        <taxon>Euteleostomi</taxon>
        <taxon>Amphibia</taxon>
        <taxon>Batrachia</taxon>
        <taxon>Anura</taxon>
        <taxon>Pipoidea</taxon>
        <taxon>Pipidae</taxon>
        <taxon>Pipinae</taxon>
        <taxon>Hymenochirus</taxon>
    </lineage>
</organism>
<keyword evidence="16" id="KW-1185">Reference proteome</keyword>
<dbReference type="PROSITE" id="PS50262">
    <property type="entry name" value="G_PROTEIN_RECEP_F1_2"/>
    <property type="match status" value="1"/>
</dbReference>
<reference evidence="15" key="1">
    <citation type="thesis" date="2020" institute="ProQuest LLC" country="789 East Eisenhower Parkway, Ann Arbor, MI, USA">
        <title>Comparative Genomics and Chromosome Evolution.</title>
        <authorList>
            <person name="Mudd A.B."/>
        </authorList>
    </citation>
    <scope>NUCLEOTIDE SEQUENCE</scope>
    <source>
        <strain evidence="15">Female2</strain>
        <tissue evidence="15">Blood</tissue>
    </source>
</reference>
<evidence type="ECO:0000256" key="1">
    <source>
        <dbReference type="ARBA" id="ARBA00004651"/>
    </source>
</evidence>
<evidence type="ECO:0000256" key="13">
    <source>
        <dbReference type="SAM" id="Phobius"/>
    </source>
</evidence>
<evidence type="ECO:0000256" key="3">
    <source>
        <dbReference type="ARBA" id="ARBA00022606"/>
    </source>
</evidence>
<dbReference type="EMBL" id="JAACNH010006802">
    <property type="protein sequence ID" value="KAG8429473.1"/>
    <property type="molecule type" value="Genomic_DNA"/>
</dbReference>
<evidence type="ECO:0000256" key="6">
    <source>
        <dbReference type="ARBA" id="ARBA00022989"/>
    </source>
</evidence>
<keyword evidence="7" id="KW-0297">G-protein coupled receptor</keyword>
<evidence type="ECO:0000256" key="4">
    <source>
        <dbReference type="ARBA" id="ARBA00022692"/>
    </source>
</evidence>
<accession>A0A8T2IC43</accession>
<feature type="domain" description="G-protein coupled receptors family 1 profile" evidence="14">
    <location>
        <begin position="9"/>
        <end position="208"/>
    </location>
</feature>
<evidence type="ECO:0000256" key="8">
    <source>
        <dbReference type="ARBA" id="ARBA00023136"/>
    </source>
</evidence>
<dbReference type="InterPro" id="IPR017452">
    <property type="entry name" value="GPCR_Rhodpsn_7TM"/>
</dbReference>
<dbReference type="PANTHER" id="PTHR24242:SF253">
    <property type="entry name" value="OLFACTORY RECEPTOR-RELATED"/>
    <property type="match status" value="1"/>
</dbReference>
<protein>
    <recommendedName>
        <fullName evidence="14">G-protein coupled receptors family 1 profile domain-containing protein</fullName>
    </recommendedName>
</protein>
<evidence type="ECO:0000256" key="9">
    <source>
        <dbReference type="ARBA" id="ARBA00023157"/>
    </source>
</evidence>
<keyword evidence="9" id="KW-1015">Disulfide bond</keyword>
<dbReference type="PRINTS" id="PR00237">
    <property type="entry name" value="GPCRRHODOPSN"/>
</dbReference>
<dbReference type="InterPro" id="IPR050939">
    <property type="entry name" value="Olfactory_GPCR1"/>
</dbReference>
<dbReference type="InterPro" id="IPR000725">
    <property type="entry name" value="Olfact_rcpt"/>
</dbReference>
<comment type="subcellular location">
    <subcellularLocation>
        <location evidence="1">Cell membrane</location>
        <topology evidence="1">Multi-pass membrane protein</topology>
    </subcellularLocation>
</comment>
<evidence type="ECO:0000256" key="10">
    <source>
        <dbReference type="ARBA" id="ARBA00023170"/>
    </source>
</evidence>
<dbReference type="Gene3D" id="1.20.1070.10">
    <property type="entry name" value="Rhodopsin 7-helix transmembrane proteins"/>
    <property type="match status" value="1"/>
</dbReference>
<comment type="caution">
    <text evidence="15">The sequence shown here is derived from an EMBL/GenBank/DDBJ whole genome shotgun (WGS) entry which is preliminary data.</text>
</comment>
<evidence type="ECO:0000313" key="15">
    <source>
        <dbReference type="EMBL" id="KAG8429473.1"/>
    </source>
</evidence>
<keyword evidence="11" id="KW-0325">Glycoprotein</keyword>
<keyword evidence="10" id="KW-0675">Receptor</keyword>
<evidence type="ECO:0000259" key="14">
    <source>
        <dbReference type="PROSITE" id="PS50262"/>
    </source>
</evidence>
<evidence type="ECO:0000313" key="16">
    <source>
        <dbReference type="Proteomes" id="UP000812440"/>
    </source>
</evidence>
<keyword evidence="8 13" id="KW-0472">Membrane</keyword>
<sequence length="208" mass="23678">MCENNETSITEFHLLGFQSNQKLRNFSSLFFLMIYVVILNSNLLVILLVNTSQHLKNPINIIPNMLRTIVNDGSRMTITACYTQYYFPLPLGIAQSLILTSMSFDRYIAICHPLRYISVYEPQVVDNPSSDTFQVLWEDFLIISLLVIVPFALVFLSYICIFITILKISTTDGEGKPFQLAVPHLVIIIVGKPGDKKVLLSSFFNNFK</sequence>
<dbReference type="InterPro" id="IPR000276">
    <property type="entry name" value="GPCR_Rhodpsn"/>
</dbReference>
<feature type="transmembrane region" description="Helical" evidence="13">
    <location>
        <begin position="29"/>
        <end position="49"/>
    </location>
</feature>
<evidence type="ECO:0000256" key="5">
    <source>
        <dbReference type="ARBA" id="ARBA00022725"/>
    </source>
</evidence>
<dbReference type="OrthoDB" id="9975554at2759"/>
<dbReference type="Proteomes" id="UP000812440">
    <property type="component" value="Unassembled WGS sequence"/>
</dbReference>